<protein>
    <submittedName>
        <fullName evidence="2">Uncharacterized protein</fullName>
    </submittedName>
</protein>
<dbReference type="AlphaFoldDB" id="A0A917XXV5"/>
<organism evidence="2 3">
    <name type="scientific">Streptomyces albiflavescens</name>
    <dbReference type="NCBI Taxonomy" id="1623582"/>
    <lineage>
        <taxon>Bacteria</taxon>
        <taxon>Bacillati</taxon>
        <taxon>Actinomycetota</taxon>
        <taxon>Actinomycetes</taxon>
        <taxon>Kitasatosporales</taxon>
        <taxon>Streptomycetaceae</taxon>
        <taxon>Streptomyces</taxon>
    </lineage>
</organism>
<sequence length="130" mass="14168">METVPEVRKAPGLWFAGFRLGALLGIPTSLLAIFVVGRIWTSCDVGVNASANSLFLLFVAPFIWIATTVSWVLVYGAIGRFRRGAALAVGILFNLCFLWFVVTRMGTMDSYPDAVCPGNVPPWWPGFVPS</sequence>
<accession>A0A917XXV5</accession>
<dbReference type="EMBL" id="BMMM01000002">
    <property type="protein sequence ID" value="GGN57067.1"/>
    <property type="molecule type" value="Genomic_DNA"/>
</dbReference>
<dbReference type="Proteomes" id="UP000600365">
    <property type="component" value="Unassembled WGS sequence"/>
</dbReference>
<feature type="transmembrane region" description="Helical" evidence="1">
    <location>
        <begin position="12"/>
        <end position="35"/>
    </location>
</feature>
<name>A0A917XXV5_9ACTN</name>
<evidence type="ECO:0000313" key="3">
    <source>
        <dbReference type="Proteomes" id="UP000600365"/>
    </source>
</evidence>
<evidence type="ECO:0000313" key="2">
    <source>
        <dbReference type="EMBL" id="GGN57067.1"/>
    </source>
</evidence>
<gene>
    <name evidence="2" type="ORF">GCM10011579_018950</name>
</gene>
<keyword evidence="1" id="KW-1133">Transmembrane helix</keyword>
<dbReference type="RefSeq" id="WP_229702733.1">
    <property type="nucleotide sequence ID" value="NZ_BMMM01000002.1"/>
</dbReference>
<feature type="transmembrane region" description="Helical" evidence="1">
    <location>
        <begin position="85"/>
        <end position="102"/>
    </location>
</feature>
<keyword evidence="1" id="KW-0472">Membrane</keyword>
<evidence type="ECO:0000256" key="1">
    <source>
        <dbReference type="SAM" id="Phobius"/>
    </source>
</evidence>
<comment type="caution">
    <text evidence="2">The sequence shown here is derived from an EMBL/GenBank/DDBJ whole genome shotgun (WGS) entry which is preliminary data.</text>
</comment>
<proteinExistence type="predicted"/>
<feature type="transmembrane region" description="Helical" evidence="1">
    <location>
        <begin position="55"/>
        <end position="78"/>
    </location>
</feature>
<reference evidence="2 3" key="1">
    <citation type="journal article" date="2014" name="Int. J. Syst. Evol. Microbiol.">
        <title>Complete genome sequence of Corynebacterium casei LMG S-19264T (=DSM 44701T), isolated from a smear-ripened cheese.</title>
        <authorList>
            <consortium name="US DOE Joint Genome Institute (JGI-PGF)"/>
            <person name="Walter F."/>
            <person name="Albersmeier A."/>
            <person name="Kalinowski J."/>
            <person name="Ruckert C."/>
        </authorList>
    </citation>
    <scope>NUCLEOTIDE SEQUENCE [LARGE SCALE GENOMIC DNA]</scope>
    <source>
        <strain evidence="2 3">CGMCC 4.7111</strain>
    </source>
</reference>
<keyword evidence="3" id="KW-1185">Reference proteome</keyword>
<keyword evidence="1" id="KW-0812">Transmembrane</keyword>